<gene>
    <name evidence="1" type="ORF">VNO77_32646</name>
</gene>
<keyword evidence="2" id="KW-1185">Reference proteome</keyword>
<sequence>MVALFQSVAVTVLLHLHLKSKLVSLIPLLCCTLPCGRSELTLQYLCCEAKLSSFHFLALVFSCLNWKLESFPLFF</sequence>
<protein>
    <submittedName>
        <fullName evidence="1">Uncharacterized protein</fullName>
    </submittedName>
</protein>
<dbReference type="AlphaFoldDB" id="A0AAN9KUK4"/>
<organism evidence="1 2">
    <name type="scientific">Canavalia gladiata</name>
    <name type="common">Sword bean</name>
    <name type="synonym">Dolichos gladiatus</name>
    <dbReference type="NCBI Taxonomy" id="3824"/>
    <lineage>
        <taxon>Eukaryota</taxon>
        <taxon>Viridiplantae</taxon>
        <taxon>Streptophyta</taxon>
        <taxon>Embryophyta</taxon>
        <taxon>Tracheophyta</taxon>
        <taxon>Spermatophyta</taxon>
        <taxon>Magnoliopsida</taxon>
        <taxon>eudicotyledons</taxon>
        <taxon>Gunneridae</taxon>
        <taxon>Pentapetalae</taxon>
        <taxon>rosids</taxon>
        <taxon>fabids</taxon>
        <taxon>Fabales</taxon>
        <taxon>Fabaceae</taxon>
        <taxon>Papilionoideae</taxon>
        <taxon>50 kb inversion clade</taxon>
        <taxon>NPAAA clade</taxon>
        <taxon>indigoferoid/millettioid clade</taxon>
        <taxon>Phaseoleae</taxon>
        <taxon>Canavalia</taxon>
    </lineage>
</organism>
<accession>A0AAN9KUK4</accession>
<name>A0AAN9KUK4_CANGL</name>
<evidence type="ECO:0000313" key="2">
    <source>
        <dbReference type="Proteomes" id="UP001367508"/>
    </source>
</evidence>
<dbReference type="EMBL" id="JAYMYQ010000007">
    <property type="protein sequence ID" value="KAK7321743.1"/>
    <property type="molecule type" value="Genomic_DNA"/>
</dbReference>
<reference evidence="1 2" key="1">
    <citation type="submission" date="2024-01" db="EMBL/GenBank/DDBJ databases">
        <title>The genomes of 5 underutilized Papilionoideae crops provide insights into root nodulation and disease resistanc.</title>
        <authorList>
            <person name="Jiang F."/>
        </authorList>
    </citation>
    <scope>NUCLEOTIDE SEQUENCE [LARGE SCALE GENOMIC DNA]</scope>
    <source>
        <strain evidence="1">LVBAO_FW01</strain>
        <tissue evidence="1">Leaves</tissue>
    </source>
</reference>
<proteinExistence type="predicted"/>
<evidence type="ECO:0000313" key="1">
    <source>
        <dbReference type="EMBL" id="KAK7321743.1"/>
    </source>
</evidence>
<dbReference type="Proteomes" id="UP001367508">
    <property type="component" value="Unassembled WGS sequence"/>
</dbReference>
<comment type="caution">
    <text evidence="1">The sequence shown here is derived from an EMBL/GenBank/DDBJ whole genome shotgun (WGS) entry which is preliminary data.</text>
</comment>